<dbReference type="EMBL" id="CP002100">
    <property type="protein sequence ID" value="ADN51473.1"/>
    <property type="molecule type" value="Genomic_DNA"/>
</dbReference>
<accession>E1QPI5</accession>
<dbReference type="Proteomes" id="UP000006681">
    <property type="component" value="Chromosome"/>
</dbReference>
<reference evidence="2" key="2">
    <citation type="journal article" date="2010" name="Stand. Genomic Sci.">
        <title>Complete genome sequence of Vulcanisaeta distributa type strain (IC-017T).</title>
        <authorList>
            <person name="Mavromatis K."/>
            <person name="Sikorski J."/>
            <person name="Pabst E."/>
            <person name="Teshima H."/>
            <person name="Lapidus A."/>
            <person name="Lucas S."/>
            <person name="Nolan M."/>
            <person name="Glavina Del Rio T."/>
            <person name="Cheng J."/>
            <person name="Bruce D."/>
            <person name="Goodwin L."/>
            <person name="Pitluck S."/>
            <person name="Liolios K."/>
            <person name="Ivanova N."/>
            <person name="Mikhailova N."/>
            <person name="Pati A."/>
            <person name="Chen A."/>
            <person name="Palaniappan K."/>
            <person name="Land M."/>
            <person name="Hauser L."/>
            <person name="Chang Y."/>
            <person name="Jeffries C."/>
            <person name="Rohde M."/>
            <person name="Spring S."/>
            <person name="Goker M."/>
            <person name="Wirth R."/>
            <person name="Woyke T."/>
            <person name="Bristow J."/>
            <person name="Eisen J."/>
            <person name="Markowitz V."/>
            <person name="Hugenholtz P."/>
            <person name="Klenk H."/>
            <person name="Kyrpides N."/>
        </authorList>
    </citation>
    <scope>NUCLEOTIDE SEQUENCE [LARGE SCALE GENOMIC DNA]</scope>
    <source>
        <strain evidence="2">DSM 14429 / JCM 11212 / NBRC 100878 / IC-017</strain>
    </source>
</reference>
<keyword evidence="2" id="KW-1185">Reference proteome</keyword>
<reference evidence="1 2" key="1">
    <citation type="journal article" date="2010" name="Stand. Genomic Sci.">
        <title>Complete genome sequence of Vulcanisaeta distributa type strain (IC-017).</title>
        <authorList>
            <person name="Mavromatis K."/>
            <person name="Sikorski J."/>
            <person name="Pabst E."/>
            <person name="Teshima H."/>
            <person name="Lapidus A."/>
            <person name="Lucas S."/>
            <person name="Nolan M."/>
            <person name="Glavina Del Rio T."/>
            <person name="Cheng J.F."/>
            <person name="Bruce D."/>
            <person name="Goodwin L."/>
            <person name="Pitluck S."/>
            <person name="Liolios K."/>
            <person name="Ivanova N."/>
            <person name="Mikhailova N."/>
            <person name="Pati A."/>
            <person name="Chen A."/>
            <person name="Palaniappan K."/>
            <person name="Land M."/>
            <person name="Hauser L."/>
            <person name="Chang Y.J."/>
            <person name="Jeffries C.D."/>
            <person name="Rohde M."/>
            <person name="Spring S."/>
            <person name="Goker M."/>
            <person name="Wirth R."/>
            <person name="Woyke T."/>
            <person name="Bristow J."/>
            <person name="Eisen J.A."/>
            <person name="Markowitz V."/>
            <person name="Hugenholtz P."/>
            <person name="Klenk H.P."/>
            <person name="Kyrpides N.C."/>
        </authorList>
    </citation>
    <scope>NUCLEOTIDE SEQUENCE [LARGE SCALE GENOMIC DNA]</scope>
    <source>
        <strain evidence="2">DSM 14429 / JCM 11212 / NBRC 100878 / IC-017</strain>
    </source>
</reference>
<dbReference type="GeneID" id="9753056"/>
<sequence length="84" mass="9490">MSTELGDKERIVLRIIGDACNKKGQDNVKLEEVSERLRVAGLSINDAMDVLYRLEDLGLIRLEIIGYSTIIHITDKGRDVYKSL</sequence>
<organism evidence="1 2">
    <name type="scientific">Vulcanisaeta distributa (strain DSM 14429 / JCM 11212 / NBRC 100878 / IC-017)</name>
    <dbReference type="NCBI Taxonomy" id="572478"/>
    <lineage>
        <taxon>Archaea</taxon>
        <taxon>Thermoproteota</taxon>
        <taxon>Thermoprotei</taxon>
        <taxon>Thermoproteales</taxon>
        <taxon>Thermoproteaceae</taxon>
        <taxon>Vulcanisaeta</taxon>
    </lineage>
</organism>
<evidence type="ECO:0000313" key="2">
    <source>
        <dbReference type="Proteomes" id="UP000006681"/>
    </source>
</evidence>
<dbReference type="InterPro" id="IPR036390">
    <property type="entry name" value="WH_DNA-bd_sf"/>
</dbReference>
<dbReference type="RefSeq" id="WP_013337198.1">
    <property type="nucleotide sequence ID" value="NC_014537.1"/>
</dbReference>
<dbReference type="HOGENOM" id="CLU_2550494_0_0_2"/>
<dbReference type="KEGG" id="vdi:Vdis_2104"/>
<dbReference type="STRING" id="572478.Vdis_2104"/>
<dbReference type="SUPFAM" id="SSF46785">
    <property type="entry name" value="Winged helix' DNA-binding domain"/>
    <property type="match status" value="1"/>
</dbReference>
<proteinExistence type="predicted"/>
<dbReference type="OrthoDB" id="25255at2157"/>
<dbReference type="eggNOG" id="arCOG13905">
    <property type="taxonomic scope" value="Archaea"/>
</dbReference>
<gene>
    <name evidence="1" type="ordered locus">Vdis_2104</name>
</gene>
<dbReference type="Gene3D" id="1.10.10.10">
    <property type="entry name" value="Winged helix-like DNA-binding domain superfamily/Winged helix DNA-binding domain"/>
    <property type="match status" value="1"/>
</dbReference>
<dbReference type="AlphaFoldDB" id="E1QPI5"/>
<evidence type="ECO:0000313" key="1">
    <source>
        <dbReference type="EMBL" id="ADN51473.1"/>
    </source>
</evidence>
<protein>
    <submittedName>
        <fullName evidence="1">Transcriptional regulator, MarR family</fullName>
    </submittedName>
</protein>
<name>E1QPI5_VULDI</name>
<dbReference type="InterPro" id="IPR036388">
    <property type="entry name" value="WH-like_DNA-bd_sf"/>
</dbReference>